<evidence type="ECO:0000259" key="1">
    <source>
        <dbReference type="Pfam" id="PF25112"/>
    </source>
</evidence>
<protein>
    <recommendedName>
        <fullName evidence="1">AtTam37 zinc finger domain-containing protein</fullName>
    </recommendedName>
</protein>
<evidence type="ECO:0000313" key="2">
    <source>
        <dbReference type="EMBL" id="EPS69394.1"/>
    </source>
</evidence>
<dbReference type="Pfam" id="PF25112">
    <property type="entry name" value="zf-AtTam37"/>
    <property type="match status" value="1"/>
</dbReference>
<organism evidence="2 3">
    <name type="scientific">Genlisea aurea</name>
    <dbReference type="NCBI Taxonomy" id="192259"/>
    <lineage>
        <taxon>Eukaryota</taxon>
        <taxon>Viridiplantae</taxon>
        <taxon>Streptophyta</taxon>
        <taxon>Embryophyta</taxon>
        <taxon>Tracheophyta</taxon>
        <taxon>Spermatophyta</taxon>
        <taxon>Magnoliopsida</taxon>
        <taxon>eudicotyledons</taxon>
        <taxon>Gunneridae</taxon>
        <taxon>Pentapetalae</taxon>
        <taxon>asterids</taxon>
        <taxon>lamiids</taxon>
        <taxon>Lamiales</taxon>
        <taxon>Lentibulariaceae</taxon>
        <taxon>Genlisea</taxon>
    </lineage>
</organism>
<dbReference type="EMBL" id="AUSU01002139">
    <property type="protein sequence ID" value="EPS69394.1"/>
    <property type="molecule type" value="Genomic_DNA"/>
</dbReference>
<name>S8CQH1_9LAMI</name>
<proteinExistence type="predicted"/>
<comment type="caution">
    <text evidence="2">The sequence shown here is derived from an EMBL/GenBank/DDBJ whole genome shotgun (WGS) entry which is preliminary data.</text>
</comment>
<dbReference type="InterPro" id="IPR056892">
    <property type="entry name" value="Zf-AtTam37"/>
</dbReference>
<dbReference type="Proteomes" id="UP000015453">
    <property type="component" value="Unassembled WGS sequence"/>
</dbReference>
<dbReference type="OrthoDB" id="1895848at2759"/>
<dbReference type="PANTHER" id="PTHR36404:SF1">
    <property type="entry name" value="EMBRYO DEFECTIVE 2737"/>
    <property type="match status" value="1"/>
</dbReference>
<evidence type="ECO:0000313" key="3">
    <source>
        <dbReference type="Proteomes" id="UP000015453"/>
    </source>
</evidence>
<reference evidence="2 3" key="1">
    <citation type="journal article" date="2013" name="BMC Genomics">
        <title>The miniature genome of a carnivorous plant Genlisea aurea contains a low number of genes and short non-coding sequences.</title>
        <authorList>
            <person name="Leushkin E.V."/>
            <person name="Sutormin R.A."/>
            <person name="Nabieva E.R."/>
            <person name="Penin A.A."/>
            <person name="Kondrashov A.S."/>
            <person name="Logacheva M.D."/>
        </authorList>
    </citation>
    <scope>NUCLEOTIDE SEQUENCE [LARGE SCALE GENOMIC DNA]</scope>
</reference>
<dbReference type="GO" id="GO:0009507">
    <property type="term" value="C:chloroplast"/>
    <property type="evidence" value="ECO:0007669"/>
    <property type="project" value="TreeGrafter"/>
</dbReference>
<keyword evidence="3" id="KW-1185">Reference proteome</keyword>
<dbReference type="PANTHER" id="PTHR36404">
    <property type="entry name" value="EMBRYO DEFECTIVE 2737"/>
    <property type="match status" value="1"/>
</dbReference>
<gene>
    <name evidence="2" type="ORF">M569_05371</name>
</gene>
<sequence>MSRGTEKLLKSIKNFVDFQYKVLSRRYGQQIIDILDFPVKLVLSPFTLPFDIAGSAPRGFGIPELISKISYSAIFVVATLGTYDVAFEMGKKVLCQRNCRTCCGWQAMQCTMCRGSGKAHYQVKNYALRSGEKPTAENIADAIVENRAELVHIPLSLDLNSTLPSKDCPNCDGSGVMKCPECNGKFPLRISADDIMEPPWKAYNIMRKMDYPYEHIIHSMKDPSIAAFWLITFPQIVGGFEYDDDVKQKIWWQYKESIRYDQLRDEISKRKPGWEYLQQALISIDPARAHDDPVVVKNVSLFKAKKALEAEVMKLDPPPRPRNWGELDLPLNVSSWSEEDLKDPKKLYEMTILLNAQRDIADRMLDAQWEMQWREDKVNEMLKEKLKPYLQSDGGGILSEPIFVQQQVNHHHSKRKRRWWLF</sequence>
<feature type="domain" description="AtTam37 zinc finger" evidence="1">
    <location>
        <begin position="90"/>
        <end position="200"/>
    </location>
</feature>
<accession>S8CQH1</accession>
<dbReference type="AlphaFoldDB" id="S8CQH1"/>